<dbReference type="EMBL" id="BGZK01000210">
    <property type="protein sequence ID" value="GBP28719.1"/>
    <property type="molecule type" value="Genomic_DNA"/>
</dbReference>
<keyword evidence="2" id="KW-1185">Reference proteome</keyword>
<organism evidence="1 2">
    <name type="scientific">Eumeta variegata</name>
    <name type="common">Bagworm moth</name>
    <name type="synonym">Eumeta japonica</name>
    <dbReference type="NCBI Taxonomy" id="151549"/>
    <lineage>
        <taxon>Eukaryota</taxon>
        <taxon>Metazoa</taxon>
        <taxon>Ecdysozoa</taxon>
        <taxon>Arthropoda</taxon>
        <taxon>Hexapoda</taxon>
        <taxon>Insecta</taxon>
        <taxon>Pterygota</taxon>
        <taxon>Neoptera</taxon>
        <taxon>Endopterygota</taxon>
        <taxon>Lepidoptera</taxon>
        <taxon>Glossata</taxon>
        <taxon>Ditrysia</taxon>
        <taxon>Tineoidea</taxon>
        <taxon>Psychidae</taxon>
        <taxon>Oiketicinae</taxon>
        <taxon>Eumeta</taxon>
    </lineage>
</organism>
<evidence type="ECO:0000313" key="2">
    <source>
        <dbReference type="Proteomes" id="UP000299102"/>
    </source>
</evidence>
<dbReference type="Proteomes" id="UP000299102">
    <property type="component" value="Unassembled WGS sequence"/>
</dbReference>
<accession>A0A4C1UQX3</accession>
<gene>
    <name evidence="1" type="ORF">EVAR_19760_1</name>
</gene>
<dbReference type="AlphaFoldDB" id="A0A4C1UQX3"/>
<proteinExistence type="predicted"/>
<comment type="caution">
    <text evidence="1">The sequence shown here is derived from an EMBL/GenBank/DDBJ whole genome shotgun (WGS) entry which is preliminary data.</text>
</comment>
<protein>
    <submittedName>
        <fullName evidence="1">Uncharacterized protein</fullName>
    </submittedName>
</protein>
<evidence type="ECO:0000313" key="1">
    <source>
        <dbReference type="EMBL" id="GBP28719.1"/>
    </source>
</evidence>
<sequence length="131" mass="14641">MSELRVLSQPQCNYHCTTAAVNCHSVLQPGVGATTYRERKLPTSGRVEWARHATPDSLVQFKAISFFAEATFVMKLRPPHASRRERLLRRSKAKIEKDKFSQITLILSLVGKWAASEATPARRVTPHKGAG</sequence>
<name>A0A4C1UQX3_EUMVA</name>
<reference evidence="1 2" key="1">
    <citation type="journal article" date="2019" name="Commun. Biol.">
        <title>The bagworm genome reveals a unique fibroin gene that provides high tensile strength.</title>
        <authorList>
            <person name="Kono N."/>
            <person name="Nakamura H."/>
            <person name="Ohtoshi R."/>
            <person name="Tomita M."/>
            <person name="Numata K."/>
            <person name="Arakawa K."/>
        </authorList>
    </citation>
    <scope>NUCLEOTIDE SEQUENCE [LARGE SCALE GENOMIC DNA]</scope>
</reference>